<dbReference type="RefSeq" id="XP_013899526.1">
    <property type="nucleotide sequence ID" value="XM_014044072.1"/>
</dbReference>
<evidence type="ECO:0000313" key="2">
    <source>
        <dbReference type="EMBL" id="KIZ00507.1"/>
    </source>
</evidence>
<feature type="region of interest" description="Disordered" evidence="1">
    <location>
        <begin position="20"/>
        <end position="52"/>
    </location>
</feature>
<evidence type="ECO:0000313" key="3">
    <source>
        <dbReference type="Proteomes" id="UP000054498"/>
    </source>
</evidence>
<dbReference type="EMBL" id="KK101538">
    <property type="protein sequence ID" value="KIZ00507.1"/>
    <property type="molecule type" value="Genomic_DNA"/>
</dbReference>
<accession>A0A0D2MIM6</accession>
<gene>
    <name evidence="2" type="ORF">MNEG_7458</name>
</gene>
<dbReference type="KEGG" id="mng:MNEG_7458"/>
<organism evidence="2 3">
    <name type="scientific">Monoraphidium neglectum</name>
    <dbReference type="NCBI Taxonomy" id="145388"/>
    <lineage>
        <taxon>Eukaryota</taxon>
        <taxon>Viridiplantae</taxon>
        <taxon>Chlorophyta</taxon>
        <taxon>core chlorophytes</taxon>
        <taxon>Chlorophyceae</taxon>
        <taxon>CS clade</taxon>
        <taxon>Sphaeropleales</taxon>
        <taxon>Selenastraceae</taxon>
        <taxon>Monoraphidium</taxon>
    </lineage>
</organism>
<sequence>PAADEADNVAEARAWVDAWKARQEGGSSSNGSNGADADAGAGGAGAEATEDDGVVVVEESNPFDLGKIFSLFGGKK</sequence>
<reference evidence="2 3" key="1">
    <citation type="journal article" date="2013" name="BMC Genomics">
        <title>Reconstruction of the lipid metabolism for the microalga Monoraphidium neglectum from its genome sequence reveals characteristics suitable for biofuel production.</title>
        <authorList>
            <person name="Bogen C."/>
            <person name="Al-Dilaimi A."/>
            <person name="Albersmeier A."/>
            <person name="Wichmann J."/>
            <person name="Grundmann M."/>
            <person name="Rupp O."/>
            <person name="Lauersen K.J."/>
            <person name="Blifernez-Klassen O."/>
            <person name="Kalinowski J."/>
            <person name="Goesmann A."/>
            <person name="Mussgnug J.H."/>
            <person name="Kruse O."/>
        </authorList>
    </citation>
    <scope>NUCLEOTIDE SEQUENCE [LARGE SCALE GENOMIC DNA]</scope>
    <source>
        <strain evidence="2 3">SAG 48.87</strain>
    </source>
</reference>
<dbReference type="AlphaFoldDB" id="A0A0D2MIM6"/>
<dbReference type="GeneID" id="25740334"/>
<proteinExistence type="predicted"/>
<evidence type="ECO:0000256" key="1">
    <source>
        <dbReference type="SAM" id="MobiDB-lite"/>
    </source>
</evidence>
<feature type="non-terminal residue" evidence="2">
    <location>
        <position position="1"/>
    </location>
</feature>
<name>A0A0D2MIM6_9CHLO</name>
<feature type="compositionally biased region" description="Low complexity" evidence="1">
    <location>
        <begin position="24"/>
        <end position="39"/>
    </location>
</feature>
<protein>
    <submittedName>
        <fullName evidence="2">Uncharacterized protein</fullName>
    </submittedName>
</protein>
<dbReference type="Proteomes" id="UP000054498">
    <property type="component" value="Unassembled WGS sequence"/>
</dbReference>
<keyword evidence="3" id="KW-1185">Reference proteome</keyword>